<evidence type="ECO:0000256" key="6">
    <source>
        <dbReference type="PROSITE-ProRule" id="PRU00339"/>
    </source>
</evidence>
<dbReference type="PANTHER" id="PTHR46803">
    <property type="entry name" value="E3 UBIQUITIN-PROTEIN LIGASE CHIP"/>
    <property type="match status" value="1"/>
</dbReference>
<evidence type="ECO:0000256" key="1">
    <source>
        <dbReference type="ARBA" id="ARBA00000900"/>
    </source>
</evidence>
<name>A0ABT2CXZ7_9BURK</name>
<evidence type="ECO:0000256" key="7">
    <source>
        <dbReference type="SAM" id="SignalP"/>
    </source>
</evidence>
<evidence type="ECO:0000256" key="2">
    <source>
        <dbReference type="ARBA" id="ARBA00012483"/>
    </source>
</evidence>
<evidence type="ECO:0000313" key="9">
    <source>
        <dbReference type="Proteomes" id="UP001204621"/>
    </source>
</evidence>
<keyword evidence="5" id="KW-0833">Ubl conjugation pathway</keyword>
<accession>A0ABT2CXZ7</accession>
<comment type="catalytic activity">
    <reaction evidence="1">
        <text>S-ubiquitinyl-[E2 ubiquitin-conjugating enzyme]-L-cysteine + [acceptor protein]-L-lysine = [E2 ubiquitin-conjugating enzyme]-L-cysteine + N(6)-ubiquitinyl-[acceptor protein]-L-lysine.</text>
        <dbReference type="EC" id="2.3.2.27"/>
    </reaction>
</comment>
<dbReference type="EMBL" id="JANUGU010000003">
    <property type="protein sequence ID" value="MCS0658729.1"/>
    <property type="molecule type" value="Genomic_DNA"/>
</dbReference>
<evidence type="ECO:0000256" key="5">
    <source>
        <dbReference type="ARBA" id="ARBA00022786"/>
    </source>
</evidence>
<protein>
    <recommendedName>
        <fullName evidence="2">RING-type E3 ubiquitin transferase</fullName>
        <ecNumber evidence="2">2.3.2.27</ecNumber>
    </recommendedName>
</protein>
<keyword evidence="9" id="KW-1185">Reference proteome</keyword>
<organism evidence="8 9">
    <name type="scientific">Massilia terrae</name>
    <dbReference type="NCBI Taxonomy" id="1811224"/>
    <lineage>
        <taxon>Bacteria</taxon>
        <taxon>Pseudomonadati</taxon>
        <taxon>Pseudomonadota</taxon>
        <taxon>Betaproteobacteria</taxon>
        <taxon>Burkholderiales</taxon>
        <taxon>Oxalobacteraceae</taxon>
        <taxon>Telluria group</taxon>
        <taxon>Massilia</taxon>
    </lineage>
</organism>
<evidence type="ECO:0000256" key="3">
    <source>
        <dbReference type="ARBA" id="ARBA00022679"/>
    </source>
</evidence>
<comment type="caution">
    <text evidence="8">The sequence shown here is derived from an EMBL/GenBank/DDBJ whole genome shotgun (WGS) entry which is preliminary data.</text>
</comment>
<feature type="signal peptide" evidence="7">
    <location>
        <begin position="1"/>
        <end position="22"/>
    </location>
</feature>
<dbReference type="SMART" id="SM00028">
    <property type="entry name" value="TPR"/>
    <property type="match status" value="4"/>
</dbReference>
<feature type="repeat" description="TPR" evidence="6">
    <location>
        <begin position="166"/>
        <end position="199"/>
    </location>
</feature>
<reference evidence="8 9" key="1">
    <citation type="submission" date="2022-08" db="EMBL/GenBank/DDBJ databases">
        <title>Reclassification of Massilia species as members of the genera Telluria, Duganella, Pseudoduganella, Mokoshia gen. nov. and Zemynaea gen. nov. using orthogonal and non-orthogonal genome-based approaches.</title>
        <authorList>
            <person name="Bowman J.P."/>
        </authorList>
    </citation>
    <scope>NUCLEOTIDE SEQUENCE [LARGE SCALE GENOMIC DNA]</scope>
    <source>
        <strain evidence="8 9">JCM 31606</strain>
    </source>
</reference>
<dbReference type="Gene3D" id="1.25.40.10">
    <property type="entry name" value="Tetratricopeptide repeat domain"/>
    <property type="match status" value="2"/>
</dbReference>
<proteinExistence type="predicted"/>
<evidence type="ECO:0000256" key="4">
    <source>
        <dbReference type="ARBA" id="ARBA00022737"/>
    </source>
</evidence>
<dbReference type="RefSeq" id="WP_258811917.1">
    <property type="nucleotide sequence ID" value="NZ_JANUGU010000003.1"/>
</dbReference>
<dbReference type="Proteomes" id="UP001204621">
    <property type="component" value="Unassembled WGS sequence"/>
</dbReference>
<keyword evidence="7" id="KW-0732">Signal</keyword>
<dbReference type="PANTHER" id="PTHR46803:SF2">
    <property type="entry name" value="E3 UBIQUITIN-PROTEIN LIGASE CHIP"/>
    <property type="match status" value="1"/>
</dbReference>
<dbReference type="InterPro" id="IPR011990">
    <property type="entry name" value="TPR-like_helical_dom_sf"/>
</dbReference>
<keyword evidence="6" id="KW-0802">TPR repeat</keyword>
<evidence type="ECO:0000313" key="8">
    <source>
        <dbReference type="EMBL" id="MCS0658729.1"/>
    </source>
</evidence>
<sequence>MRKSLVRAVLFLAALHLGAAHAEVLGNDACKALVAEGQSLYGQGKFREAWDAYNRARQADPSASMPISSMAHMLQVAAGQAPADKAAAMLKQAESMARDALRIDAQDPLAQEILRMLVDTQPVPLHKPTPEAIAALEEGEALFMQKRYPEALAKYELAAQRDPLYSAAWVNAGDCYFSQKQWHEAEARFRKATEIEPLNGQAWRFLADSLILQGNRRGAEAALYGGIAAQPSQGPNWDKLELMMRQDGLALKRLALVRKARYIPAGKDGKPTVEVQQDLQQTPDLAFWMMQAAAVGNATAAGKASPFEIELRSWQAALNMVAQMKEKGEAVPADPALVSLQRLAQAGQLEPAILLLMYREAYRPELEAWKKAHPDGIRAFVVSNGLRP</sequence>
<dbReference type="PROSITE" id="PS50005">
    <property type="entry name" value="TPR"/>
    <property type="match status" value="2"/>
</dbReference>
<keyword evidence="3" id="KW-0808">Transferase</keyword>
<dbReference type="Pfam" id="PF14559">
    <property type="entry name" value="TPR_19"/>
    <property type="match status" value="1"/>
</dbReference>
<keyword evidence="4" id="KW-0677">Repeat</keyword>
<gene>
    <name evidence="8" type="ORF">NX778_11695</name>
</gene>
<feature type="chain" id="PRO_5047529671" description="RING-type E3 ubiquitin transferase" evidence="7">
    <location>
        <begin position="23"/>
        <end position="388"/>
    </location>
</feature>
<feature type="repeat" description="TPR" evidence="6">
    <location>
        <begin position="30"/>
        <end position="63"/>
    </location>
</feature>
<dbReference type="EC" id="2.3.2.27" evidence="2"/>
<dbReference type="SUPFAM" id="SSF48452">
    <property type="entry name" value="TPR-like"/>
    <property type="match status" value="2"/>
</dbReference>
<dbReference type="InterPro" id="IPR019734">
    <property type="entry name" value="TPR_rpt"/>
</dbReference>